<evidence type="ECO:0000313" key="1">
    <source>
        <dbReference type="EMBL" id="AER56622.1"/>
    </source>
</evidence>
<dbReference type="EMBL" id="CP003093">
    <property type="protein sequence ID" value="AER56622.1"/>
    <property type="molecule type" value="Genomic_DNA"/>
</dbReference>
<proteinExistence type="predicted"/>
<keyword evidence="2" id="KW-1185">Reference proteome</keyword>
<dbReference type="HOGENOM" id="CLU_3366799_0_0_6"/>
<evidence type="ECO:0000313" key="2">
    <source>
        <dbReference type="Proteomes" id="UP000005870"/>
    </source>
</evidence>
<dbReference type="KEGG" id="psd:DSC_09870"/>
<protein>
    <submittedName>
        <fullName evidence="1">Uncharacterized protein</fullName>
    </submittedName>
</protein>
<dbReference type="Proteomes" id="UP000005870">
    <property type="component" value="Chromosome"/>
</dbReference>
<reference evidence="1 2" key="1">
    <citation type="journal article" date="2012" name="J. Bacteriol.">
        <title>Complete Genome Sequence of the BTEX-Degrading Bacterium Pseudoxanthomonas spadix BD-a59.</title>
        <authorList>
            <person name="Lee S.H."/>
            <person name="Jin H.M."/>
            <person name="Lee H.J."/>
            <person name="Kim J.M."/>
            <person name="Jeon C.O."/>
        </authorList>
    </citation>
    <scope>NUCLEOTIDE SEQUENCE [LARGE SCALE GENOMIC DNA]</scope>
    <source>
        <strain evidence="1 2">BD-a59</strain>
    </source>
</reference>
<name>G7UNJ8_PSEUP</name>
<gene>
    <name evidence="1" type="ordered locus">DSC_09870</name>
</gene>
<organism evidence="1 2">
    <name type="scientific">Pseudoxanthomonas spadix (strain BD-a59)</name>
    <dbReference type="NCBI Taxonomy" id="1045855"/>
    <lineage>
        <taxon>Bacteria</taxon>
        <taxon>Pseudomonadati</taxon>
        <taxon>Pseudomonadota</taxon>
        <taxon>Gammaproteobacteria</taxon>
        <taxon>Lysobacterales</taxon>
        <taxon>Lysobacteraceae</taxon>
        <taxon>Pseudoxanthomonas</taxon>
    </lineage>
</organism>
<dbReference type="STRING" id="1045855.DSC_09870"/>
<sequence>MLALGHDPADRAAAYRALFAEVLMDEVVAEIRAYL</sequence>
<dbReference type="AlphaFoldDB" id="G7UNJ8"/>
<accession>G7UNJ8</accession>